<reference evidence="3" key="2">
    <citation type="submission" date="2023-01" db="EMBL/GenBank/DDBJ databases">
        <authorList>
            <person name="Sun Q."/>
            <person name="Evtushenko L."/>
        </authorList>
    </citation>
    <scope>NUCLEOTIDE SEQUENCE</scope>
    <source>
        <strain evidence="3">VKM Ac-1020</strain>
    </source>
</reference>
<dbReference type="PROSITE" id="PS51257">
    <property type="entry name" value="PROKAR_LIPOPROTEIN"/>
    <property type="match status" value="1"/>
</dbReference>
<feature type="chain" id="PRO_5040844848" evidence="1">
    <location>
        <begin position="21"/>
        <end position="129"/>
    </location>
</feature>
<name>A0A9W6H650_9MICO</name>
<accession>A0A9W6H650</accession>
<sequence>MVRKRITAAAAMMLAGFALAGCASNATSGEGVEDVNSVVGTWQSSEENEPYLTFSEDGKFQGNDGCNGIGGRYEQDGDTVTVTFAASTLKGCPGVDTWLSKVKTITVGETTLEVFDKTGEPLGSLARES</sequence>
<dbReference type="EMBL" id="BSEJ01000017">
    <property type="protein sequence ID" value="GLJ62780.1"/>
    <property type="molecule type" value="Genomic_DNA"/>
</dbReference>
<feature type="signal peptide" evidence="1">
    <location>
        <begin position="1"/>
        <end position="20"/>
    </location>
</feature>
<evidence type="ECO:0000313" key="4">
    <source>
        <dbReference type="Proteomes" id="UP001142462"/>
    </source>
</evidence>
<evidence type="ECO:0000256" key="1">
    <source>
        <dbReference type="SAM" id="SignalP"/>
    </source>
</evidence>
<dbReference type="InterPro" id="IPR038670">
    <property type="entry name" value="HslJ-like_sf"/>
</dbReference>
<dbReference type="Pfam" id="PF03724">
    <property type="entry name" value="META"/>
    <property type="match status" value="1"/>
</dbReference>
<feature type="domain" description="DUF306" evidence="2">
    <location>
        <begin position="45"/>
        <end position="95"/>
    </location>
</feature>
<comment type="caution">
    <text evidence="3">The sequence shown here is derived from an EMBL/GenBank/DDBJ whole genome shotgun (WGS) entry which is preliminary data.</text>
</comment>
<keyword evidence="1" id="KW-0732">Signal</keyword>
<dbReference type="InterPro" id="IPR005184">
    <property type="entry name" value="DUF306_Meta_HslJ"/>
</dbReference>
<proteinExistence type="predicted"/>
<keyword evidence="4" id="KW-1185">Reference proteome</keyword>
<dbReference type="Proteomes" id="UP001142462">
    <property type="component" value="Unassembled WGS sequence"/>
</dbReference>
<dbReference type="AlphaFoldDB" id="A0A9W6H650"/>
<dbReference type="Gene3D" id="2.40.128.270">
    <property type="match status" value="1"/>
</dbReference>
<organism evidence="3 4">
    <name type="scientific">Microbacterium barkeri</name>
    <dbReference type="NCBI Taxonomy" id="33917"/>
    <lineage>
        <taxon>Bacteria</taxon>
        <taxon>Bacillati</taxon>
        <taxon>Actinomycetota</taxon>
        <taxon>Actinomycetes</taxon>
        <taxon>Micrococcales</taxon>
        <taxon>Microbacteriaceae</taxon>
        <taxon>Microbacterium</taxon>
    </lineage>
</organism>
<evidence type="ECO:0000313" key="3">
    <source>
        <dbReference type="EMBL" id="GLJ62780.1"/>
    </source>
</evidence>
<protein>
    <submittedName>
        <fullName evidence="3">META domain-containing protein</fullName>
    </submittedName>
</protein>
<gene>
    <name evidence="3" type="ORF">GCM10017576_29110</name>
</gene>
<evidence type="ECO:0000259" key="2">
    <source>
        <dbReference type="Pfam" id="PF03724"/>
    </source>
</evidence>
<reference evidence="3" key="1">
    <citation type="journal article" date="2014" name="Int. J. Syst. Evol. Microbiol.">
        <title>Complete genome sequence of Corynebacterium casei LMG S-19264T (=DSM 44701T), isolated from a smear-ripened cheese.</title>
        <authorList>
            <consortium name="US DOE Joint Genome Institute (JGI-PGF)"/>
            <person name="Walter F."/>
            <person name="Albersmeier A."/>
            <person name="Kalinowski J."/>
            <person name="Ruckert C."/>
        </authorList>
    </citation>
    <scope>NUCLEOTIDE SEQUENCE</scope>
    <source>
        <strain evidence="3">VKM Ac-1020</strain>
    </source>
</reference>
<dbReference type="RefSeq" id="WP_271174463.1">
    <property type="nucleotide sequence ID" value="NZ_BSEJ01000017.1"/>
</dbReference>